<protein>
    <submittedName>
        <fullName evidence="2">Tail assembly chaperone</fullName>
    </submittedName>
</protein>
<dbReference type="KEGG" id="vg:80019341"/>
<accession>A0A5J6TIZ6</accession>
<proteinExistence type="predicted"/>
<dbReference type="RefSeq" id="YP_010754742.1">
    <property type="nucleotide sequence ID" value="NC_073463.1"/>
</dbReference>
<dbReference type="Proteomes" id="UP000326087">
    <property type="component" value="Segment"/>
</dbReference>
<evidence type="ECO:0000313" key="2">
    <source>
        <dbReference type="EMBL" id="QFG10034.1"/>
    </source>
</evidence>
<gene>
    <name evidence="2" type="primary">14</name>
    <name evidence="2" type="ORF">SEA_IDENTITYCRISIS_14</name>
</gene>
<reference evidence="2 3" key="1">
    <citation type="submission" date="2019-07" db="EMBL/GenBank/DDBJ databases">
        <authorList>
            <person name="Widmer J."/>
            <person name="Andre W."/>
            <person name="Castro A."/>
            <person name="Cintron J."/>
            <person name="Cintron J."/>
            <person name="Elliott S."/>
            <person name="Harel H."/>
            <person name="Hasan D."/>
            <person name="Page A."/>
            <person name="Santana M."/>
            <person name="Slobasky M."/>
            <person name="Stevens T."/>
            <person name="Vilcin V."/>
            <person name="Whitaker K."/>
            <person name="Yelvington M."/>
            <person name="Wiersma-Koch H."/>
            <person name="Douthitt C."/>
            <person name="D'Elia T."/>
            <person name="Garlena R.A."/>
            <person name="Russell D.A."/>
            <person name="Pope W.H."/>
            <person name="Jacobs-Sera D."/>
            <person name="Hatfull G.F."/>
        </authorList>
    </citation>
    <scope>NUCLEOTIDE SEQUENCE [LARGE SCALE GENOMIC DNA]</scope>
</reference>
<name>A0A5J6TIZ6_9CAUD</name>
<dbReference type="EMBL" id="MN234184">
    <property type="protein sequence ID" value="QFG10034.1"/>
    <property type="molecule type" value="Genomic_DNA"/>
</dbReference>
<feature type="region of interest" description="Disordered" evidence="1">
    <location>
        <begin position="1"/>
        <end position="26"/>
    </location>
</feature>
<keyword evidence="3" id="KW-1185">Reference proteome</keyword>
<sequence>MTTTPRKRVPATAPKPQDHKAKKSAEARQAEADGFVTIEQCGVTLQIPVGGKVPLKAYMAFKNGDEIAGTELLLGPEQWASFLEKDPTVDDFAAIGEKLEELVGKLGGLFRLLDEHGDEIEADLCRFYNLDLCDFYRGTLSLRKLGVLIRQLPANSALVTALNGGRPKWKPGDHLVADVWTLLARAYSDPDKPLPENFDHPVRAEMTAKAVAEHKKALKDEFQQRKSAYAKRAP</sequence>
<feature type="compositionally biased region" description="Basic and acidic residues" evidence="1">
    <location>
        <begin position="16"/>
        <end position="26"/>
    </location>
</feature>
<organism evidence="2 3">
    <name type="scientific">Mycobacterium phage IdentityCrisis</name>
    <dbReference type="NCBI Taxonomy" id="2599866"/>
    <lineage>
        <taxon>Viruses</taxon>
        <taxon>Duplodnaviria</taxon>
        <taxon>Heunggongvirae</taxon>
        <taxon>Uroviricota</taxon>
        <taxon>Caudoviricetes</taxon>
        <taxon>Identitycrisisvirus</taxon>
        <taxon>Identitycrisisvirus identitycrisis</taxon>
    </lineage>
</organism>
<evidence type="ECO:0000313" key="3">
    <source>
        <dbReference type="Proteomes" id="UP000326087"/>
    </source>
</evidence>
<dbReference type="GeneID" id="80019341"/>
<evidence type="ECO:0000256" key="1">
    <source>
        <dbReference type="SAM" id="MobiDB-lite"/>
    </source>
</evidence>